<feature type="transmembrane region" description="Helical" evidence="1">
    <location>
        <begin position="139"/>
        <end position="156"/>
    </location>
</feature>
<reference evidence="2" key="1">
    <citation type="submission" date="2022-04" db="EMBL/GenBank/DDBJ databases">
        <title>Lysobacter sp. CAU 1642 isolated from sea sand.</title>
        <authorList>
            <person name="Kim W."/>
        </authorList>
    </citation>
    <scope>NUCLEOTIDE SEQUENCE</scope>
    <source>
        <strain evidence="2">CAU 1642</strain>
    </source>
</reference>
<evidence type="ECO:0000313" key="2">
    <source>
        <dbReference type="EMBL" id="MCK7595313.1"/>
    </source>
</evidence>
<evidence type="ECO:0000256" key="1">
    <source>
        <dbReference type="SAM" id="Phobius"/>
    </source>
</evidence>
<evidence type="ECO:0000313" key="3">
    <source>
        <dbReference type="Proteomes" id="UP001431449"/>
    </source>
</evidence>
<protein>
    <submittedName>
        <fullName evidence="2">DUF3667 domain-containing protein</fullName>
    </submittedName>
</protein>
<proteinExistence type="predicted"/>
<accession>A0ABT0GLA2</accession>
<comment type="caution">
    <text evidence="2">The sequence shown here is derived from an EMBL/GenBank/DDBJ whole genome shotgun (WGS) entry which is preliminary data.</text>
</comment>
<keyword evidence="1" id="KW-0472">Membrane</keyword>
<gene>
    <name evidence="2" type="ORF">M0G41_16760</name>
</gene>
<name>A0ABT0GLA2_9GAMM</name>
<dbReference type="InterPro" id="IPR022134">
    <property type="entry name" value="DUF3667"/>
</dbReference>
<organism evidence="2 3">
    <name type="scientific">Pseudomarimonas salicorniae</name>
    <dbReference type="NCBI Taxonomy" id="2933270"/>
    <lineage>
        <taxon>Bacteria</taxon>
        <taxon>Pseudomonadati</taxon>
        <taxon>Pseudomonadota</taxon>
        <taxon>Gammaproteobacteria</taxon>
        <taxon>Lysobacterales</taxon>
        <taxon>Lysobacteraceae</taxon>
        <taxon>Pseudomarimonas</taxon>
    </lineage>
</organism>
<dbReference type="Proteomes" id="UP001431449">
    <property type="component" value="Unassembled WGS sequence"/>
</dbReference>
<feature type="transmembrane region" description="Helical" evidence="1">
    <location>
        <begin position="76"/>
        <end position="92"/>
    </location>
</feature>
<dbReference type="Pfam" id="PF12412">
    <property type="entry name" value="DUF3667"/>
    <property type="match status" value="1"/>
</dbReference>
<keyword evidence="1" id="KW-0812">Transmembrane</keyword>
<sequence>MAGDSSSAKAVDEGSLAAMPVGVSRLSLRDAWSELLDEWVRPDRGLPRTMWRLTVSPQRGLADWIERRDPRVTRPFRYLLVAAAVAALVWMGDGRVIDWDVWLTELGAKLEARNAGSKGQFGFVVGYLLATLSRSQPEVLLLLGAPLLALAIWAGSLRRLNAAEAWAVSLYASAQALWLVTVVGWMLPQSMPGGMGLKWGVALLAWAWTVSGSARGGVLYRLAVPSLALFAALWLVGAMVVVPAVVVWLSS</sequence>
<feature type="transmembrane region" description="Helical" evidence="1">
    <location>
        <begin position="227"/>
        <end position="249"/>
    </location>
</feature>
<feature type="transmembrane region" description="Helical" evidence="1">
    <location>
        <begin position="168"/>
        <end position="187"/>
    </location>
</feature>
<dbReference type="RefSeq" id="WP_248211168.1">
    <property type="nucleotide sequence ID" value="NZ_JALNMH010000016.1"/>
</dbReference>
<keyword evidence="3" id="KW-1185">Reference proteome</keyword>
<feature type="transmembrane region" description="Helical" evidence="1">
    <location>
        <begin position="199"/>
        <end position="220"/>
    </location>
</feature>
<dbReference type="EMBL" id="JALNMH010000016">
    <property type="protein sequence ID" value="MCK7595313.1"/>
    <property type="molecule type" value="Genomic_DNA"/>
</dbReference>
<keyword evidence="1" id="KW-1133">Transmembrane helix</keyword>